<dbReference type="AlphaFoldDB" id="A0A8H7CFI2"/>
<protein>
    <submittedName>
        <fullName evidence="1">Uncharacterized protein</fullName>
    </submittedName>
</protein>
<dbReference type="OrthoDB" id="2944108at2759"/>
<sequence length="303" mass="33729">MFQPFENASQFYPGLILWCDPNSYDMEATTLPPNTTYDRKKMRELRPCLVVAILHFRVPEDVLLITASQPTDPRRWVRVDTPPPVTWKLPDAWLWIGTPATVKMIFNNSKAMHRVSNPFHFSHVDKEPLKSAHKDAYYNAPPVAAANVQNYWIHRQNYLNQNPSASTSRGGGAGTYNTSMHSTAQYYSLPGSTIYSSNPSTQGTSTQGNNTFSQASNTPAMFDNPGAYLPSGYYGYNSNMNAQAPQQGFNTLASQPVVVPAGFTETHPSRPGWWRNPETGWFWHAAQGLLPPGAMRGPGARSE</sequence>
<organism evidence="1 2">
    <name type="scientific">Mycena venus</name>
    <dbReference type="NCBI Taxonomy" id="2733690"/>
    <lineage>
        <taxon>Eukaryota</taxon>
        <taxon>Fungi</taxon>
        <taxon>Dikarya</taxon>
        <taxon>Basidiomycota</taxon>
        <taxon>Agaricomycotina</taxon>
        <taxon>Agaricomycetes</taxon>
        <taxon>Agaricomycetidae</taxon>
        <taxon>Agaricales</taxon>
        <taxon>Marasmiineae</taxon>
        <taxon>Mycenaceae</taxon>
        <taxon>Mycena</taxon>
    </lineage>
</organism>
<gene>
    <name evidence="1" type="ORF">MVEN_02232700</name>
</gene>
<evidence type="ECO:0000313" key="1">
    <source>
        <dbReference type="EMBL" id="KAF7335769.1"/>
    </source>
</evidence>
<comment type="caution">
    <text evidence="1">The sequence shown here is derived from an EMBL/GenBank/DDBJ whole genome shotgun (WGS) entry which is preliminary data.</text>
</comment>
<proteinExistence type="predicted"/>
<dbReference type="Proteomes" id="UP000620124">
    <property type="component" value="Unassembled WGS sequence"/>
</dbReference>
<accession>A0A8H7CFI2</accession>
<name>A0A8H7CFI2_9AGAR</name>
<dbReference type="EMBL" id="JACAZI010000024">
    <property type="protein sequence ID" value="KAF7335769.1"/>
    <property type="molecule type" value="Genomic_DNA"/>
</dbReference>
<evidence type="ECO:0000313" key="2">
    <source>
        <dbReference type="Proteomes" id="UP000620124"/>
    </source>
</evidence>
<keyword evidence="2" id="KW-1185">Reference proteome</keyword>
<reference evidence="1" key="1">
    <citation type="submission" date="2020-05" db="EMBL/GenBank/DDBJ databases">
        <title>Mycena genomes resolve the evolution of fungal bioluminescence.</title>
        <authorList>
            <person name="Tsai I.J."/>
        </authorList>
    </citation>
    <scope>NUCLEOTIDE SEQUENCE</scope>
    <source>
        <strain evidence="1">CCC161011</strain>
    </source>
</reference>